<accession>A0ACB6Z0S2</accession>
<organism evidence="1 2">
    <name type="scientific">Thelephora ganbajun</name>
    <name type="common">Ganba fungus</name>
    <dbReference type="NCBI Taxonomy" id="370292"/>
    <lineage>
        <taxon>Eukaryota</taxon>
        <taxon>Fungi</taxon>
        <taxon>Dikarya</taxon>
        <taxon>Basidiomycota</taxon>
        <taxon>Agaricomycotina</taxon>
        <taxon>Agaricomycetes</taxon>
        <taxon>Thelephorales</taxon>
        <taxon>Thelephoraceae</taxon>
        <taxon>Thelephora</taxon>
    </lineage>
</organism>
<proteinExistence type="predicted"/>
<keyword evidence="1" id="KW-0808">Transferase</keyword>
<sequence length="335" mass="37285">MGLPATPRTGSPQDDDSYVLPSAKANSNEQERLDAMHEGVTGFLGGRLTFADLGNPKRILEVGAGSGAWAIHAAKDYPDAEVIAIDISPLPERVLPKNLTFLQMDVCQPLPFDHESFDVVHARFVLMHLPHFRDALARICALIKPGGHLVLEEIDARAYSEHQETPEEVEFFYDRIYDWVASKDETYDVGSELQPCVSKLGMFMDVTVKVLVVPFSPGWDGPVEVGALGNTMKQSLLKASAMLVKVVPGLMEESVAKFKLAVEEPKHKLRLRVYFLAARKSYKLSQIQNTEVIQKGPLLPIRVVWRLFGALLPSHWTGRGLASAASWFISLLRWR</sequence>
<name>A0ACB6Z0S2_THEGA</name>
<reference evidence="1" key="2">
    <citation type="journal article" date="2020" name="Nat. Commun.">
        <title>Large-scale genome sequencing of mycorrhizal fungi provides insights into the early evolution of symbiotic traits.</title>
        <authorList>
            <person name="Miyauchi S."/>
            <person name="Kiss E."/>
            <person name="Kuo A."/>
            <person name="Drula E."/>
            <person name="Kohler A."/>
            <person name="Sanchez-Garcia M."/>
            <person name="Morin E."/>
            <person name="Andreopoulos B."/>
            <person name="Barry K.W."/>
            <person name="Bonito G."/>
            <person name="Buee M."/>
            <person name="Carver A."/>
            <person name="Chen C."/>
            <person name="Cichocki N."/>
            <person name="Clum A."/>
            <person name="Culley D."/>
            <person name="Crous P.W."/>
            <person name="Fauchery L."/>
            <person name="Girlanda M."/>
            <person name="Hayes R.D."/>
            <person name="Keri Z."/>
            <person name="LaButti K."/>
            <person name="Lipzen A."/>
            <person name="Lombard V."/>
            <person name="Magnuson J."/>
            <person name="Maillard F."/>
            <person name="Murat C."/>
            <person name="Nolan M."/>
            <person name="Ohm R.A."/>
            <person name="Pangilinan J."/>
            <person name="Pereira M.F."/>
            <person name="Perotto S."/>
            <person name="Peter M."/>
            <person name="Pfister S."/>
            <person name="Riley R."/>
            <person name="Sitrit Y."/>
            <person name="Stielow J.B."/>
            <person name="Szollosi G."/>
            <person name="Zifcakova L."/>
            <person name="Stursova M."/>
            <person name="Spatafora J.W."/>
            <person name="Tedersoo L."/>
            <person name="Vaario L.M."/>
            <person name="Yamada A."/>
            <person name="Yan M."/>
            <person name="Wang P."/>
            <person name="Xu J."/>
            <person name="Bruns T."/>
            <person name="Baldrian P."/>
            <person name="Vilgalys R."/>
            <person name="Dunand C."/>
            <person name="Henrissat B."/>
            <person name="Grigoriev I.V."/>
            <person name="Hibbett D."/>
            <person name="Nagy L.G."/>
            <person name="Martin F.M."/>
        </authorList>
    </citation>
    <scope>NUCLEOTIDE SEQUENCE</scope>
    <source>
        <strain evidence="1">P2</strain>
    </source>
</reference>
<protein>
    <submittedName>
        <fullName evidence="1">S-adenosyl-L-methionine-dependent methyltransferase</fullName>
    </submittedName>
</protein>
<dbReference type="Proteomes" id="UP000886501">
    <property type="component" value="Unassembled WGS sequence"/>
</dbReference>
<gene>
    <name evidence="1" type="ORF">BDM02DRAFT_3192092</name>
</gene>
<reference evidence="1" key="1">
    <citation type="submission" date="2019-10" db="EMBL/GenBank/DDBJ databases">
        <authorList>
            <consortium name="DOE Joint Genome Institute"/>
            <person name="Kuo A."/>
            <person name="Miyauchi S."/>
            <person name="Kiss E."/>
            <person name="Drula E."/>
            <person name="Kohler A."/>
            <person name="Sanchez-Garcia M."/>
            <person name="Andreopoulos B."/>
            <person name="Barry K.W."/>
            <person name="Bonito G."/>
            <person name="Buee M."/>
            <person name="Carver A."/>
            <person name="Chen C."/>
            <person name="Cichocki N."/>
            <person name="Clum A."/>
            <person name="Culley D."/>
            <person name="Crous P.W."/>
            <person name="Fauchery L."/>
            <person name="Girlanda M."/>
            <person name="Hayes R."/>
            <person name="Keri Z."/>
            <person name="Labutti K."/>
            <person name="Lipzen A."/>
            <person name="Lombard V."/>
            <person name="Magnuson J."/>
            <person name="Maillard F."/>
            <person name="Morin E."/>
            <person name="Murat C."/>
            <person name="Nolan M."/>
            <person name="Ohm R."/>
            <person name="Pangilinan J."/>
            <person name="Pereira M."/>
            <person name="Perotto S."/>
            <person name="Peter M."/>
            <person name="Riley R."/>
            <person name="Sitrit Y."/>
            <person name="Stielow B."/>
            <person name="Szollosi G."/>
            <person name="Zifcakova L."/>
            <person name="Stursova M."/>
            <person name="Spatafora J.W."/>
            <person name="Tedersoo L."/>
            <person name="Vaario L.-M."/>
            <person name="Yamada A."/>
            <person name="Yan M."/>
            <person name="Wang P."/>
            <person name="Xu J."/>
            <person name="Bruns T."/>
            <person name="Baldrian P."/>
            <person name="Vilgalys R."/>
            <person name="Henrissat B."/>
            <person name="Grigoriev I.V."/>
            <person name="Hibbett D."/>
            <person name="Nagy L.G."/>
            <person name="Martin F.M."/>
        </authorList>
    </citation>
    <scope>NUCLEOTIDE SEQUENCE</scope>
    <source>
        <strain evidence="1">P2</strain>
    </source>
</reference>
<comment type="caution">
    <text evidence="1">The sequence shown here is derived from an EMBL/GenBank/DDBJ whole genome shotgun (WGS) entry which is preliminary data.</text>
</comment>
<keyword evidence="1" id="KW-0489">Methyltransferase</keyword>
<keyword evidence="2" id="KW-1185">Reference proteome</keyword>
<dbReference type="EMBL" id="MU118271">
    <property type="protein sequence ID" value="KAF9643168.1"/>
    <property type="molecule type" value="Genomic_DNA"/>
</dbReference>
<evidence type="ECO:0000313" key="1">
    <source>
        <dbReference type="EMBL" id="KAF9643168.1"/>
    </source>
</evidence>
<evidence type="ECO:0000313" key="2">
    <source>
        <dbReference type="Proteomes" id="UP000886501"/>
    </source>
</evidence>